<dbReference type="EMBL" id="JXTB01000051">
    <property type="protein sequence ID" value="PON70249.1"/>
    <property type="molecule type" value="Genomic_DNA"/>
</dbReference>
<gene>
    <name evidence="1" type="ORF">PanWU01x14_081730</name>
</gene>
<dbReference type="AlphaFoldDB" id="A0A2P5DAD5"/>
<protein>
    <submittedName>
        <fullName evidence="1">Uncharacterized protein</fullName>
    </submittedName>
</protein>
<evidence type="ECO:0000313" key="1">
    <source>
        <dbReference type="EMBL" id="PON70249.1"/>
    </source>
</evidence>
<feature type="non-terminal residue" evidence="1">
    <location>
        <position position="107"/>
    </location>
</feature>
<name>A0A2P5DAD5_PARAD</name>
<evidence type="ECO:0000313" key="2">
    <source>
        <dbReference type="Proteomes" id="UP000237105"/>
    </source>
</evidence>
<reference evidence="2" key="1">
    <citation type="submission" date="2016-06" db="EMBL/GenBank/DDBJ databases">
        <title>Parallel loss of symbiosis genes in relatives of nitrogen-fixing non-legume Parasponia.</title>
        <authorList>
            <person name="Van Velzen R."/>
            <person name="Holmer R."/>
            <person name="Bu F."/>
            <person name="Rutten L."/>
            <person name="Van Zeijl A."/>
            <person name="Liu W."/>
            <person name="Santuari L."/>
            <person name="Cao Q."/>
            <person name="Sharma T."/>
            <person name="Shen D."/>
            <person name="Roswanjaya Y."/>
            <person name="Wardhani T."/>
            <person name="Kalhor M.S."/>
            <person name="Jansen J."/>
            <person name="Van den Hoogen J."/>
            <person name="Gungor B."/>
            <person name="Hartog M."/>
            <person name="Hontelez J."/>
            <person name="Verver J."/>
            <person name="Yang W.-C."/>
            <person name="Schijlen E."/>
            <person name="Repin R."/>
            <person name="Schilthuizen M."/>
            <person name="Schranz E."/>
            <person name="Heidstra R."/>
            <person name="Miyata K."/>
            <person name="Fedorova E."/>
            <person name="Kohlen W."/>
            <person name="Bisseling T."/>
            <person name="Smit S."/>
            <person name="Geurts R."/>
        </authorList>
    </citation>
    <scope>NUCLEOTIDE SEQUENCE [LARGE SCALE GENOMIC DNA]</scope>
    <source>
        <strain evidence="2">cv. WU1-14</strain>
    </source>
</reference>
<dbReference type="Proteomes" id="UP000237105">
    <property type="component" value="Unassembled WGS sequence"/>
</dbReference>
<comment type="caution">
    <text evidence="1">The sequence shown here is derived from an EMBL/GenBank/DDBJ whole genome shotgun (WGS) entry which is preliminary data.</text>
</comment>
<sequence length="107" mass="12180">MELATFSPSAGVVRSVAEWRTHSMCHALSCLSDAPIFRMHMHHVRYTRPFFHFCLVPMELGCRRPAAHLGQSWPRSVDHVPRLSRPFAEAGAKVFHDSLVVITLSWL</sequence>
<keyword evidence="2" id="KW-1185">Reference proteome</keyword>
<organism evidence="1 2">
    <name type="scientific">Parasponia andersonii</name>
    <name type="common">Sponia andersonii</name>
    <dbReference type="NCBI Taxonomy" id="3476"/>
    <lineage>
        <taxon>Eukaryota</taxon>
        <taxon>Viridiplantae</taxon>
        <taxon>Streptophyta</taxon>
        <taxon>Embryophyta</taxon>
        <taxon>Tracheophyta</taxon>
        <taxon>Spermatophyta</taxon>
        <taxon>Magnoliopsida</taxon>
        <taxon>eudicotyledons</taxon>
        <taxon>Gunneridae</taxon>
        <taxon>Pentapetalae</taxon>
        <taxon>rosids</taxon>
        <taxon>fabids</taxon>
        <taxon>Rosales</taxon>
        <taxon>Cannabaceae</taxon>
        <taxon>Parasponia</taxon>
    </lineage>
</organism>
<proteinExistence type="predicted"/>
<accession>A0A2P5DAD5</accession>